<gene>
    <name evidence="1" type="ORF">ACFSYJ_29065</name>
</gene>
<dbReference type="Pfam" id="PF19798">
    <property type="entry name" value="Sulfotransfer_5"/>
    <property type="match status" value="1"/>
</dbReference>
<proteinExistence type="predicted"/>
<dbReference type="RefSeq" id="WP_345403956.1">
    <property type="nucleotide sequence ID" value="NZ_BAABHG010000015.1"/>
</dbReference>
<organism evidence="1 2">
    <name type="scientific">Amycolatopsis samaneae</name>
    <dbReference type="NCBI Taxonomy" id="664691"/>
    <lineage>
        <taxon>Bacteria</taxon>
        <taxon>Bacillati</taxon>
        <taxon>Actinomycetota</taxon>
        <taxon>Actinomycetes</taxon>
        <taxon>Pseudonocardiales</taxon>
        <taxon>Pseudonocardiaceae</taxon>
        <taxon>Amycolatopsis</taxon>
    </lineage>
</organism>
<sequence length="166" mass="18151">MTFQAGEHLATLAATATLPVLVPVRDPRLAVMSRMRQRERSGEPPAFPSAESGWQNLADALEAFRAKGIEHVVADVTAFRREPGPCLAQLCARLGLAGDDRMSSWKPVPGLCLGRLGGAQDLWYERVLGSSGIEPPDERVPEVDEFPKLMRAHLAMAMELYRSLTA</sequence>
<dbReference type="EMBL" id="JBHUKU010000017">
    <property type="protein sequence ID" value="MFD2462692.1"/>
    <property type="molecule type" value="Genomic_DNA"/>
</dbReference>
<reference evidence="2" key="1">
    <citation type="journal article" date="2019" name="Int. J. Syst. Evol. Microbiol.">
        <title>The Global Catalogue of Microorganisms (GCM) 10K type strain sequencing project: providing services to taxonomists for standard genome sequencing and annotation.</title>
        <authorList>
            <consortium name="The Broad Institute Genomics Platform"/>
            <consortium name="The Broad Institute Genome Sequencing Center for Infectious Disease"/>
            <person name="Wu L."/>
            <person name="Ma J."/>
        </authorList>
    </citation>
    <scope>NUCLEOTIDE SEQUENCE [LARGE SCALE GENOMIC DNA]</scope>
    <source>
        <strain evidence="2">CGMCC 4.7643</strain>
    </source>
</reference>
<dbReference type="Proteomes" id="UP001597419">
    <property type="component" value="Unassembled WGS sequence"/>
</dbReference>
<protein>
    <recommendedName>
        <fullName evidence="3">Sulfotransferase family protein</fullName>
    </recommendedName>
</protein>
<name>A0ABW5GPJ6_9PSEU</name>
<evidence type="ECO:0000313" key="2">
    <source>
        <dbReference type="Proteomes" id="UP001597419"/>
    </source>
</evidence>
<keyword evidence="2" id="KW-1185">Reference proteome</keyword>
<evidence type="ECO:0000313" key="1">
    <source>
        <dbReference type="EMBL" id="MFD2462692.1"/>
    </source>
</evidence>
<evidence type="ECO:0008006" key="3">
    <source>
        <dbReference type="Google" id="ProtNLM"/>
    </source>
</evidence>
<comment type="caution">
    <text evidence="1">The sequence shown here is derived from an EMBL/GenBank/DDBJ whole genome shotgun (WGS) entry which is preliminary data.</text>
</comment>
<accession>A0ABW5GPJ6</accession>